<dbReference type="RefSeq" id="WP_306887220.1">
    <property type="nucleotide sequence ID" value="NZ_JAUSUL010000005.1"/>
</dbReference>
<dbReference type="Pfam" id="PF00582">
    <property type="entry name" value="Usp"/>
    <property type="match status" value="1"/>
</dbReference>
<feature type="domain" description="UspA" evidence="1">
    <location>
        <begin position="226"/>
        <end position="277"/>
    </location>
</feature>
<organism evidence="2 3">
    <name type="scientific">Amorphus orientalis</name>
    <dbReference type="NCBI Taxonomy" id="649198"/>
    <lineage>
        <taxon>Bacteria</taxon>
        <taxon>Pseudomonadati</taxon>
        <taxon>Pseudomonadota</taxon>
        <taxon>Alphaproteobacteria</taxon>
        <taxon>Hyphomicrobiales</taxon>
        <taxon>Amorphaceae</taxon>
        <taxon>Amorphus</taxon>
    </lineage>
</organism>
<reference evidence="2" key="1">
    <citation type="submission" date="2023-07" db="EMBL/GenBank/DDBJ databases">
        <title>Genomic Encyclopedia of Type Strains, Phase IV (KMG-IV): sequencing the most valuable type-strain genomes for metagenomic binning, comparative biology and taxonomic classification.</title>
        <authorList>
            <person name="Goeker M."/>
        </authorList>
    </citation>
    <scope>NUCLEOTIDE SEQUENCE</scope>
    <source>
        <strain evidence="2">DSM 21202</strain>
    </source>
</reference>
<proteinExistence type="predicted"/>
<dbReference type="EMBL" id="JAUSUL010000005">
    <property type="protein sequence ID" value="MDQ0317303.1"/>
    <property type="molecule type" value="Genomic_DNA"/>
</dbReference>
<dbReference type="AlphaFoldDB" id="A0AAE3VSD3"/>
<dbReference type="InterPro" id="IPR006016">
    <property type="entry name" value="UspA"/>
</dbReference>
<sequence length="279" mass="29719">MKTFLVPVEPHEKADRIISLAAKMATKMSANLTGFALRRAQVAAIGWDPASVAIVTDPEWDDQRPEAEARELFARVMTEHGLVEDGDGSRDAARWSWYSESGSGDEFLGSFGRAFDLTVVGQPSGRPGGSAITTLEAALFDSGGPVLVSPKAPVETFGSTVVVVWNGSSETARTIAFAKPLLHQAEKVVVFDDDGTLGHRPDGAAVVRRLIANGISAELRRLRNGSVRSGETILAEAASVGADLLVKGAYTQSRLRQMIFGGATRHLIAESPLPVFLAH</sequence>
<gene>
    <name evidence="2" type="ORF">J2S73_003787</name>
</gene>
<dbReference type="Proteomes" id="UP001229244">
    <property type="component" value="Unassembled WGS sequence"/>
</dbReference>
<accession>A0AAE3VSD3</accession>
<name>A0AAE3VSD3_9HYPH</name>
<dbReference type="SUPFAM" id="SSF52402">
    <property type="entry name" value="Adenine nucleotide alpha hydrolases-like"/>
    <property type="match status" value="2"/>
</dbReference>
<evidence type="ECO:0000259" key="1">
    <source>
        <dbReference type="Pfam" id="PF00582"/>
    </source>
</evidence>
<comment type="caution">
    <text evidence="2">The sequence shown here is derived from an EMBL/GenBank/DDBJ whole genome shotgun (WGS) entry which is preliminary data.</text>
</comment>
<dbReference type="Gene3D" id="3.40.50.12370">
    <property type="match status" value="1"/>
</dbReference>
<protein>
    <submittedName>
        <fullName evidence="2">Nucleotide-binding universal stress UspA family protein</fullName>
    </submittedName>
</protein>
<dbReference type="CDD" id="cd00293">
    <property type="entry name" value="USP-like"/>
    <property type="match status" value="1"/>
</dbReference>
<keyword evidence="3" id="KW-1185">Reference proteome</keyword>
<evidence type="ECO:0000313" key="3">
    <source>
        <dbReference type="Proteomes" id="UP001229244"/>
    </source>
</evidence>
<evidence type="ECO:0000313" key="2">
    <source>
        <dbReference type="EMBL" id="MDQ0317303.1"/>
    </source>
</evidence>